<dbReference type="STRING" id="402385.SAMN05421848_1793"/>
<name>A0A1I1JX10_9GAMM</name>
<accession>A0A1I1JX10</accession>
<keyword evidence="2" id="KW-1185">Reference proteome</keyword>
<dbReference type="EMBL" id="FOLY01000003">
    <property type="protein sequence ID" value="SFC52522.1"/>
    <property type="molecule type" value="Genomic_DNA"/>
</dbReference>
<gene>
    <name evidence="1" type="ORF">SAMN05421848_1793</name>
</gene>
<evidence type="ECO:0000313" key="1">
    <source>
        <dbReference type="EMBL" id="SFC52522.1"/>
    </source>
</evidence>
<sequence>MPVPLCLFVIQAASCRNTSTAGAAFASCHQPTMKASRPAPVIDVFIIMICHGAGYP</sequence>
<dbReference type="Proteomes" id="UP000199046">
    <property type="component" value="Unassembled WGS sequence"/>
</dbReference>
<evidence type="ECO:0000313" key="2">
    <source>
        <dbReference type="Proteomes" id="UP000199046"/>
    </source>
</evidence>
<reference evidence="2" key="1">
    <citation type="submission" date="2016-10" db="EMBL/GenBank/DDBJ databases">
        <authorList>
            <person name="Varghese N."/>
            <person name="Submissions S."/>
        </authorList>
    </citation>
    <scope>NUCLEOTIDE SEQUENCE [LARGE SCALE GENOMIC DNA]</scope>
    <source>
        <strain evidence="2">DSM 23439</strain>
    </source>
</reference>
<proteinExistence type="predicted"/>
<protein>
    <submittedName>
        <fullName evidence="1">Uncharacterized protein</fullName>
    </submittedName>
</protein>
<organism evidence="1 2">
    <name type="scientific">Kushneria avicenniae</name>
    <dbReference type="NCBI Taxonomy" id="402385"/>
    <lineage>
        <taxon>Bacteria</taxon>
        <taxon>Pseudomonadati</taxon>
        <taxon>Pseudomonadota</taxon>
        <taxon>Gammaproteobacteria</taxon>
        <taxon>Oceanospirillales</taxon>
        <taxon>Halomonadaceae</taxon>
        <taxon>Kushneria</taxon>
    </lineage>
</organism>
<dbReference type="AlphaFoldDB" id="A0A1I1JX10"/>